<reference evidence="1 2" key="1">
    <citation type="submission" date="2011-06" db="EMBL/GenBank/DDBJ databases">
        <title>The Genome Sequence of Collinsella tanakaei YIT 12063.</title>
        <authorList>
            <consortium name="The Broad Institute Genome Sequencing Platform"/>
            <person name="Earl A."/>
            <person name="Ward D."/>
            <person name="Feldgarden M."/>
            <person name="Gevers D."/>
            <person name="Morotomi M."/>
            <person name="Young S.K."/>
            <person name="Zeng Q."/>
            <person name="Gargeya S."/>
            <person name="Fitzgerald M."/>
            <person name="Haas B."/>
            <person name="Abouelleil A."/>
            <person name="Alvarado L."/>
            <person name="Arachchi H.M."/>
            <person name="Berlin A."/>
            <person name="Brown A."/>
            <person name="Chapman S.B."/>
            <person name="Chen Z."/>
            <person name="Dunbar C."/>
            <person name="Freedman E."/>
            <person name="Gearin G."/>
            <person name="Gellesch M."/>
            <person name="Goldberg J."/>
            <person name="Griggs A."/>
            <person name="Gujja S."/>
            <person name="Heiman D."/>
            <person name="Howarth C."/>
            <person name="Larson L."/>
            <person name="Lui A."/>
            <person name="MacDonald P.J.P."/>
            <person name="Mehta T."/>
            <person name="Montmayeur A."/>
            <person name="Murphy C."/>
            <person name="Neiman D."/>
            <person name="Pearson M."/>
            <person name="Priest M."/>
            <person name="Roberts A."/>
            <person name="Saif S."/>
            <person name="Shea T."/>
            <person name="Shenoy N."/>
            <person name="Sisk P."/>
            <person name="Stolte C."/>
            <person name="Sykes S."/>
            <person name="Wortman J."/>
            <person name="Nusbaum C."/>
            <person name="Birren B."/>
        </authorList>
    </citation>
    <scope>NUCLEOTIDE SEQUENCE [LARGE SCALE GENOMIC DNA]</scope>
    <source>
        <strain evidence="1 2">YIT 12063</strain>
    </source>
</reference>
<proteinExistence type="predicted"/>
<dbReference type="Gene3D" id="1.10.1220.10">
    <property type="entry name" value="Met repressor-like"/>
    <property type="match status" value="1"/>
</dbReference>
<accession>G1WFG1</accession>
<evidence type="ECO:0000313" key="2">
    <source>
        <dbReference type="Proteomes" id="UP000004830"/>
    </source>
</evidence>
<dbReference type="AlphaFoldDB" id="G1WFG1"/>
<comment type="caution">
    <text evidence="1">The sequence shown here is derived from an EMBL/GenBank/DDBJ whole genome shotgun (WGS) entry which is preliminary data.</text>
</comment>
<keyword evidence="2" id="KW-1185">Reference proteome</keyword>
<dbReference type="Proteomes" id="UP000004830">
    <property type="component" value="Unassembled WGS sequence"/>
</dbReference>
<dbReference type="OrthoDB" id="9804867at2"/>
<dbReference type="InterPro" id="IPR007337">
    <property type="entry name" value="RelB/DinJ"/>
</dbReference>
<evidence type="ECO:0000313" key="1">
    <source>
        <dbReference type="EMBL" id="EGX71909.1"/>
    </source>
</evidence>
<dbReference type="Pfam" id="PF04221">
    <property type="entry name" value="RelB"/>
    <property type="match status" value="1"/>
</dbReference>
<evidence type="ECO:0008006" key="3">
    <source>
        <dbReference type="Google" id="ProtNLM"/>
    </source>
</evidence>
<dbReference type="RefSeq" id="WP_009140111.1">
    <property type="nucleotide sequence ID" value="NZ_JH126467.1"/>
</dbReference>
<dbReference type="InterPro" id="IPR013321">
    <property type="entry name" value="Arc_rbn_hlx_hlx"/>
</dbReference>
<dbReference type="STRING" id="742742.HMPREF9452_00074"/>
<dbReference type="eggNOG" id="COG3077">
    <property type="taxonomic scope" value="Bacteria"/>
</dbReference>
<protein>
    <recommendedName>
        <fullName evidence="3">RelB/DinJ family addiction module antitoxin</fullName>
    </recommendedName>
</protein>
<organism evidence="1 2">
    <name type="scientific">Collinsella tanakaei YIT 12063</name>
    <dbReference type="NCBI Taxonomy" id="742742"/>
    <lineage>
        <taxon>Bacteria</taxon>
        <taxon>Bacillati</taxon>
        <taxon>Actinomycetota</taxon>
        <taxon>Coriobacteriia</taxon>
        <taxon>Coriobacteriales</taxon>
        <taxon>Coriobacteriaceae</taxon>
        <taxon>Collinsella</taxon>
    </lineage>
</organism>
<dbReference type="HOGENOM" id="CLU_154558_6_0_11"/>
<name>G1WFG1_9ACTN</name>
<sequence length="95" mass="10662">MVTASTTRFEESDKSEATDLLKSMGLTFNGYLNMAVKQLINQRRIPFEILPAKEEPSEETRRAMIAAEAKEYGLIDDDSPSFTTADEAINWLDGE</sequence>
<dbReference type="GO" id="GO:0006355">
    <property type="term" value="P:regulation of DNA-templated transcription"/>
    <property type="evidence" value="ECO:0007669"/>
    <property type="project" value="InterPro"/>
</dbReference>
<gene>
    <name evidence="1" type="ORF">HMPREF9452_00074</name>
</gene>
<dbReference type="EMBL" id="ADLS01000001">
    <property type="protein sequence ID" value="EGX71909.1"/>
    <property type="molecule type" value="Genomic_DNA"/>
</dbReference>
<dbReference type="GeneID" id="62757869"/>